<gene>
    <name evidence="2" type="ORF">ASPSYDRAFT_1180782</name>
</gene>
<organism evidence="2 3">
    <name type="scientific">Aspergillus sydowii CBS 593.65</name>
    <dbReference type="NCBI Taxonomy" id="1036612"/>
    <lineage>
        <taxon>Eukaryota</taxon>
        <taxon>Fungi</taxon>
        <taxon>Dikarya</taxon>
        <taxon>Ascomycota</taxon>
        <taxon>Pezizomycotina</taxon>
        <taxon>Eurotiomycetes</taxon>
        <taxon>Eurotiomycetidae</taxon>
        <taxon>Eurotiales</taxon>
        <taxon>Aspergillaceae</taxon>
        <taxon>Aspergillus</taxon>
        <taxon>Aspergillus subgen. Nidulantes</taxon>
    </lineage>
</organism>
<name>A0A1L9TBV9_9EURO</name>
<evidence type="ECO:0000313" key="2">
    <source>
        <dbReference type="EMBL" id="OJJ56919.1"/>
    </source>
</evidence>
<feature type="compositionally biased region" description="Acidic residues" evidence="1">
    <location>
        <begin position="332"/>
        <end position="343"/>
    </location>
</feature>
<sequence>METSTGNAQQKARPKSSTGSPIPSRCRSISSSKEGTDQSTRTVERRLSTGSSSSPIISTESSNKIEADGDEEEQGPFLAAQTQQLHPLESASLFEGAPLPFEMESNAMDQVSKEAPSQVQHNDTSFDAIIKQADSIFGIPTTSNASTTAPRDLSSREFNRRVRFLALVGDYAGRVFNSIRLAAQDLGFDGFPQRAGNLLEALKNERKDSAHGELHNHIDEASGDNNGAGGSSKTELIRRCIAHLISQDSAMAAVNLDVDAVHLVAIIYENRNAAFHCPIGHPRTRKDNRATEEICDKHQGEFQRYLEPAQSRNPVLIEQIKRIMSFYPATDTDADDNDNDDDNNGNNGGGDDDNDENDDDDDDIRWRGVNPRGVVTCTAKDELACFYGIGCTRFKQ</sequence>
<dbReference type="EMBL" id="KV878589">
    <property type="protein sequence ID" value="OJJ56919.1"/>
    <property type="molecule type" value="Genomic_DNA"/>
</dbReference>
<dbReference type="RefSeq" id="XP_040700725.1">
    <property type="nucleotide sequence ID" value="XM_040840362.1"/>
</dbReference>
<evidence type="ECO:0000256" key="1">
    <source>
        <dbReference type="SAM" id="MobiDB-lite"/>
    </source>
</evidence>
<feature type="compositionally biased region" description="Basic and acidic residues" evidence="1">
    <location>
        <begin position="209"/>
        <end position="220"/>
    </location>
</feature>
<feature type="compositionally biased region" description="Polar residues" evidence="1">
    <location>
        <begin position="1"/>
        <end position="19"/>
    </location>
</feature>
<accession>A0A1L9TBV9</accession>
<feature type="region of interest" description="Disordered" evidence="1">
    <location>
        <begin position="1"/>
        <end position="74"/>
    </location>
</feature>
<feature type="compositionally biased region" description="Acidic residues" evidence="1">
    <location>
        <begin position="350"/>
        <end position="363"/>
    </location>
</feature>
<dbReference type="AlphaFoldDB" id="A0A1L9TBV9"/>
<feature type="compositionally biased region" description="Low complexity" evidence="1">
    <location>
        <begin position="48"/>
        <end position="62"/>
    </location>
</feature>
<dbReference type="Proteomes" id="UP000184356">
    <property type="component" value="Unassembled WGS sequence"/>
</dbReference>
<feature type="region of interest" description="Disordered" evidence="1">
    <location>
        <begin position="209"/>
        <end position="230"/>
    </location>
</feature>
<dbReference type="OrthoDB" id="10556550at2759"/>
<dbReference type="VEuPathDB" id="FungiDB:ASPSYDRAFT_1180782"/>
<feature type="region of interest" description="Disordered" evidence="1">
    <location>
        <begin position="329"/>
        <end position="368"/>
    </location>
</feature>
<reference evidence="3" key="1">
    <citation type="journal article" date="2017" name="Genome Biol.">
        <title>Comparative genomics reveals high biological diversity and specific adaptations in the industrially and medically important fungal genus Aspergillus.</title>
        <authorList>
            <person name="de Vries R.P."/>
            <person name="Riley R."/>
            <person name="Wiebenga A."/>
            <person name="Aguilar-Osorio G."/>
            <person name="Amillis S."/>
            <person name="Uchima C.A."/>
            <person name="Anderluh G."/>
            <person name="Asadollahi M."/>
            <person name="Askin M."/>
            <person name="Barry K."/>
            <person name="Battaglia E."/>
            <person name="Bayram O."/>
            <person name="Benocci T."/>
            <person name="Braus-Stromeyer S.A."/>
            <person name="Caldana C."/>
            <person name="Canovas D."/>
            <person name="Cerqueira G.C."/>
            <person name="Chen F."/>
            <person name="Chen W."/>
            <person name="Choi C."/>
            <person name="Clum A."/>
            <person name="Dos Santos R.A."/>
            <person name="Damasio A.R."/>
            <person name="Diallinas G."/>
            <person name="Emri T."/>
            <person name="Fekete E."/>
            <person name="Flipphi M."/>
            <person name="Freyberg S."/>
            <person name="Gallo A."/>
            <person name="Gournas C."/>
            <person name="Habgood R."/>
            <person name="Hainaut M."/>
            <person name="Harispe M.L."/>
            <person name="Henrissat B."/>
            <person name="Hilden K.S."/>
            <person name="Hope R."/>
            <person name="Hossain A."/>
            <person name="Karabika E."/>
            <person name="Karaffa L."/>
            <person name="Karanyi Z."/>
            <person name="Krasevec N."/>
            <person name="Kuo A."/>
            <person name="Kusch H."/>
            <person name="LaButti K."/>
            <person name="Lagendijk E.L."/>
            <person name="Lapidus A."/>
            <person name="Levasseur A."/>
            <person name="Lindquist E."/>
            <person name="Lipzen A."/>
            <person name="Logrieco A.F."/>
            <person name="MacCabe A."/>
            <person name="Maekelae M.R."/>
            <person name="Malavazi I."/>
            <person name="Melin P."/>
            <person name="Meyer V."/>
            <person name="Mielnichuk N."/>
            <person name="Miskei M."/>
            <person name="Molnar A.P."/>
            <person name="Mule G."/>
            <person name="Ngan C.Y."/>
            <person name="Orejas M."/>
            <person name="Orosz E."/>
            <person name="Ouedraogo J.P."/>
            <person name="Overkamp K.M."/>
            <person name="Park H.-S."/>
            <person name="Perrone G."/>
            <person name="Piumi F."/>
            <person name="Punt P.J."/>
            <person name="Ram A.F."/>
            <person name="Ramon A."/>
            <person name="Rauscher S."/>
            <person name="Record E."/>
            <person name="Riano-Pachon D.M."/>
            <person name="Robert V."/>
            <person name="Roehrig J."/>
            <person name="Ruller R."/>
            <person name="Salamov A."/>
            <person name="Salih N.S."/>
            <person name="Samson R.A."/>
            <person name="Sandor E."/>
            <person name="Sanguinetti M."/>
            <person name="Schuetze T."/>
            <person name="Sepcic K."/>
            <person name="Shelest E."/>
            <person name="Sherlock G."/>
            <person name="Sophianopoulou V."/>
            <person name="Squina F.M."/>
            <person name="Sun H."/>
            <person name="Susca A."/>
            <person name="Todd R.B."/>
            <person name="Tsang A."/>
            <person name="Unkles S.E."/>
            <person name="van de Wiele N."/>
            <person name="van Rossen-Uffink D."/>
            <person name="Oliveira J.V."/>
            <person name="Vesth T.C."/>
            <person name="Visser J."/>
            <person name="Yu J.-H."/>
            <person name="Zhou M."/>
            <person name="Andersen M.R."/>
            <person name="Archer D.B."/>
            <person name="Baker S.E."/>
            <person name="Benoit I."/>
            <person name="Brakhage A.A."/>
            <person name="Braus G.H."/>
            <person name="Fischer R."/>
            <person name="Frisvad J.C."/>
            <person name="Goldman G.H."/>
            <person name="Houbraken J."/>
            <person name="Oakley B."/>
            <person name="Pocsi I."/>
            <person name="Scazzocchio C."/>
            <person name="Seiboth B."/>
            <person name="vanKuyk P.A."/>
            <person name="Wortman J."/>
            <person name="Dyer P.S."/>
            <person name="Grigoriev I.V."/>
        </authorList>
    </citation>
    <scope>NUCLEOTIDE SEQUENCE [LARGE SCALE GENOMIC DNA]</scope>
    <source>
        <strain evidence="3">CBS 593.65</strain>
    </source>
</reference>
<dbReference type="GeneID" id="63756435"/>
<proteinExistence type="predicted"/>
<protein>
    <submittedName>
        <fullName evidence="2">Uncharacterized protein</fullName>
    </submittedName>
</protein>
<evidence type="ECO:0000313" key="3">
    <source>
        <dbReference type="Proteomes" id="UP000184356"/>
    </source>
</evidence>
<keyword evidence="3" id="KW-1185">Reference proteome</keyword>
<feature type="compositionally biased region" description="Low complexity" evidence="1">
    <location>
        <begin position="20"/>
        <end position="32"/>
    </location>
</feature>